<keyword evidence="5" id="KW-0732">Signal</keyword>
<keyword evidence="1 4" id="KW-0349">Heme</keyword>
<feature type="chain" id="PRO_5045988969" description="Cytochrome c domain-containing protein" evidence="5">
    <location>
        <begin position="21"/>
        <end position="156"/>
    </location>
</feature>
<evidence type="ECO:0000259" key="6">
    <source>
        <dbReference type="PROSITE" id="PS51007"/>
    </source>
</evidence>
<organism evidence="7 8">
    <name type="scientific">Aequorivita vladivostokensis</name>
    <dbReference type="NCBI Taxonomy" id="171194"/>
    <lineage>
        <taxon>Bacteria</taxon>
        <taxon>Pseudomonadati</taxon>
        <taxon>Bacteroidota</taxon>
        <taxon>Flavobacteriia</taxon>
        <taxon>Flavobacteriales</taxon>
        <taxon>Flavobacteriaceae</taxon>
        <taxon>Aequorivita</taxon>
    </lineage>
</organism>
<evidence type="ECO:0000256" key="3">
    <source>
        <dbReference type="ARBA" id="ARBA00023004"/>
    </source>
</evidence>
<dbReference type="SUPFAM" id="SSF46626">
    <property type="entry name" value="Cytochrome c"/>
    <property type="match status" value="1"/>
</dbReference>
<dbReference type="Proteomes" id="UP000033497">
    <property type="component" value="Unassembled WGS sequence"/>
</dbReference>
<keyword evidence="3 4" id="KW-0408">Iron</keyword>
<reference evidence="7 8" key="1">
    <citation type="submission" date="2014-10" db="EMBL/GenBank/DDBJ databases">
        <title>Genome sequencing of Vitellibacter vladivostokensis KMM 3516.</title>
        <authorList>
            <person name="Thevarajoo S."/>
            <person name="Selvaratnam C."/>
            <person name="Goh K.M."/>
            <person name="Chong C.S."/>
        </authorList>
    </citation>
    <scope>NUCLEOTIDE SEQUENCE [LARGE SCALE GENOMIC DNA]</scope>
    <source>
        <strain evidence="7 8">KMM 3516</strain>
    </source>
</reference>
<sequence>MKTYKIFYMLIPFLSLVACNWGHQVKDDGNKVENNDSINAMVEAPSEVKTGVGLIKEPVELGMEINKEMAAKGEEIFNKQCTICNEIHNSNRGPALGGVLEKRSPQWVMNMILNPDGMIENDPQVKALKAVYETRMVDLKLTQEEARQVVEYLRTY</sequence>
<evidence type="ECO:0000256" key="5">
    <source>
        <dbReference type="SAM" id="SignalP"/>
    </source>
</evidence>
<evidence type="ECO:0000256" key="1">
    <source>
        <dbReference type="ARBA" id="ARBA00022617"/>
    </source>
</evidence>
<dbReference type="Pfam" id="PF00034">
    <property type="entry name" value="Cytochrom_C"/>
    <property type="match status" value="1"/>
</dbReference>
<feature type="domain" description="Cytochrome c" evidence="6">
    <location>
        <begin position="68"/>
        <end position="156"/>
    </location>
</feature>
<evidence type="ECO:0000256" key="4">
    <source>
        <dbReference type="PROSITE-ProRule" id="PRU00433"/>
    </source>
</evidence>
<name>A0ABR5DFI5_9FLAO</name>
<dbReference type="InterPro" id="IPR036909">
    <property type="entry name" value="Cyt_c-like_dom_sf"/>
</dbReference>
<dbReference type="EMBL" id="JSVU01000010">
    <property type="protein sequence ID" value="KJJ37547.1"/>
    <property type="molecule type" value="Genomic_DNA"/>
</dbReference>
<evidence type="ECO:0000313" key="7">
    <source>
        <dbReference type="EMBL" id="KJJ37547.1"/>
    </source>
</evidence>
<dbReference type="InterPro" id="IPR009056">
    <property type="entry name" value="Cyt_c-like_dom"/>
</dbReference>
<comment type="caution">
    <text evidence="7">The sequence shown here is derived from an EMBL/GenBank/DDBJ whole genome shotgun (WGS) entry which is preliminary data.</text>
</comment>
<feature type="signal peptide" evidence="5">
    <location>
        <begin position="1"/>
        <end position="20"/>
    </location>
</feature>
<dbReference type="PROSITE" id="PS51007">
    <property type="entry name" value="CYTC"/>
    <property type="match status" value="1"/>
</dbReference>
<keyword evidence="8" id="KW-1185">Reference proteome</keyword>
<proteinExistence type="predicted"/>
<protein>
    <recommendedName>
        <fullName evidence="6">Cytochrome c domain-containing protein</fullName>
    </recommendedName>
</protein>
<evidence type="ECO:0000313" key="8">
    <source>
        <dbReference type="Proteomes" id="UP000033497"/>
    </source>
</evidence>
<gene>
    <name evidence="7" type="ORF">MB09_13460</name>
</gene>
<accession>A0ABR5DFI5</accession>
<dbReference type="Gene3D" id="1.10.760.10">
    <property type="entry name" value="Cytochrome c-like domain"/>
    <property type="match status" value="1"/>
</dbReference>
<evidence type="ECO:0000256" key="2">
    <source>
        <dbReference type="ARBA" id="ARBA00022723"/>
    </source>
</evidence>
<dbReference type="RefSeq" id="WP_045081438.1">
    <property type="nucleotide sequence ID" value="NZ_JSVU01000010.1"/>
</dbReference>
<keyword evidence="2 4" id="KW-0479">Metal-binding</keyword>
<dbReference type="PROSITE" id="PS51257">
    <property type="entry name" value="PROKAR_LIPOPROTEIN"/>
    <property type="match status" value="1"/>
</dbReference>